<protein>
    <submittedName>
        <fullName evidence="1">Uncharacterized protein</fullName>
    </submittedName>
</protein>
<reference evidence="1 2" key="1">
    <citation type="submission" date="2024-01" db="EMBL/GenBank/DDBJ databases">
        <title>Genome assemblies of Stephania.</title>
        <authorList>
            <person name="Yang L."/>
        </authorList>
    </citation>
    <scope>NUCLEOTIDE SEQUENCE [LARGE SCALE GENOMIC DNA]</scope>
    <source>
        <strain evidence="1">YNDBR</strain>
        <tissue evidence="1">Leaf</tissue>
    </source>
</reference>
<dbReference type="EMBL" id="JBBNAF010000012">
    <property type="protein sequence ID" value="KAK9092791.1"/>
    <property type="molecule type" value="Genomic_DNA"/>
</dbReference>
<dbReference type="AlphaFoldDB" id="A0AAP0HQG4"/>
<keyword evidence="2" id="KW-1185">Reference proteome</keyword>
<evidence type="ECO:0000313" key="1">
    <source>
        <dbReference type="EMBL" id="KAK9092791.1"/>
    </source>
</evidence>
<sequence>MATIGRGGHGDLGQRIRDEILLIQLMIKRDAGVKDSGSLIPGHGLPINLTFREARAFLARDIERCKKFIVSVMEILIYHSNSVGQCE</sequence>
<name>A0AAP0HQG4_9MAGN</name>
<proteinExistence type="predicted"/>
<accession>A0AAP0HQG4</accession>
<organism evidence="1 2">
    <name type="scientific">Stephania yunnanensis</name>
    <dbReference type="NCBI Taxonomy" id="152371"/>
    <lineage>
        <taxon>Eukaryota</taxon>
        <taxon>Viridiplantae</taxon>
        <taxon>Streptophyta</taxon>
        <taxon>Embryophyta</taxon>
        <taxon>Tracheophyta</taxon>
        <taxon>Spermatophyta</taxon>
        <taxon>Magnoliopsida</taxon>
        <taxon>Ranunculales</taxon>
        <taxon>Menispermaceae</taxon>
        <taxon>Menispermoideae</taxon>
        <taxon>Cissampelideae</taxon>
        <taxon>Stephania</taxon>
    </lineage>
</organism>
<dbReference type="Proteomes" id="UP001420932">
    <property type="component" value="Unassembled WGS sequence"/>
</dbReference>
<dbReference type="Pfam" id="PF01148">
    <property type="entry name" value="CTP_transf_1"/>
    <property type="match status" value="1"/>
</dbReference>
<gene>
    <name evidence="1" type="ORF">Syun_027702</name>
</gene>
<comment type="caution">
    <text evidence="1">The sequence shown here is derived from an EMBL/GenBank/DDBJ whole genome shotgun (WGS) entry which is preliminary data.</text>
</comment>
<evidence type="ECO:0000313" key="2">
    <source>
        <dbReference type="Proteomes" id="UP001420932"/>
    </source>
</evidence>